<protein>
    <submittedName>
        <fullName evidence="2">Uncharacterized protein</fullName>
    </submittedName>
</protein>
<gene>
    <name evidence="2" type="ORF">BN1723_003339</name>
</gene>
<dbReference type="AlphaFoldDB" id="A0A0G4LVI7"/>
<evidence type="ECO:0000313" key="3">
    <source>
        <dbReference type="Proteomes" id="UP000045706"/>
    </source>
</evidence>
<name>A0A0G4LVI7_VERLO</name>
<proteinExistence type="predicted"/>
<evidence type="ECO:0000256" key="1">
    <source>
        <dbReference type="SAM" id="MobiDB-lite"/>
    </source>
</evidence>
<reference evidence="3" key="1">
    <citation type="submission" date="2015-05" db="EMBL/GenBank/DDBJ databases">
        <authorList>
            <person name="Fogelqvist Johan"/>
        </authorList>
    </citation>
    <scope>NUCLEOTIDE SEQUENCE [LARGE SCALE GENOMIC DNA]</scope>
</reference>
<feature type="region of interest" description="Disordered" evidence="1">
    <location>
        <begin position="1"/>
        <end position="22"/>
    </location>
</feature>
<organism evidence="2 3">
    <name type="scientific">Verticillium longisporum</name>
    <name type="common">Verticillium dahliae var. longisporum</name>
    <dbReference type="NCBI Taxonomy" id="100787"/>
    <lineage>
        <taxon>Eukaryota</taxon>
        <taxon>Fungi</taxon>
        <taxon>Dikarya</taxon>
        <taxon>Ascomycota</taxon>
        <taxon>Pezizomycotina</taxon>
        <taxon>Sordariomycetes</taxon>
        <taxon>Hypocreomycetidae</taxon>
        <taxon>Glomerellales</taxon>
        <taxon>Plectosphaerellaceae</taxon>
        <taxon>Verticillium</taxon>
    </lineage>
</organism>
<dbReference type="Proteomes" id="UP000045706">
    <property type="component" value="Unassembled WGS sequence"/>
</dbReference>
<feature type="compositionally biased region" description="Polar residues" evidence="1">
    <location>
        <begin position="1"/>
        <end position="11"/>
    </location>
</feature>
<evidence type="ECO:0000313" key="2">
    <source>
        <dbReference type="EMBL" id="CRK25989.1"/>
    </source>
</evidence>
<accession>A0A0G4LVI7</accession>
<sequence>MAPSNADSLNVETVDEEEESAWGEYGSGPGIRYGHFGSQTSNVLPFSEPSTWPGMLTLYLSGTSKGKNLRANEIVALGEARGELEGEEALVGNEIVDAPLASILIVALVP</sequence>
<dbReference type="EMBL" id="CVQI01018890">
    <property type="protein sequence ID" value="CRK25989.1"/>
    <property type="molecule type" value="Genomic_DNA"/>
</dbReference>